<dbReference type="HOGENOM" id="CLU_020027_2_1_6"/>
<protein>
    <submittedName>
        <fullName evidence="2">Serine-type D-Ala-D-Ala carboxypeptidase</fullName>
        <ecNumber evidence="2">3.4.16.4</ecNumber>
    </submittedName>
</protein>
<dbReference type="Proteomes" id="UP000032803">
    <property type="component" value="Chromosome I"/>
</dbReference>
<name>A0A0A8URI5_LEGHA</name>
<keyword evidence="2" id="KW-0378">Hydrolase</keyword>
<feature type="domain" description="Beta-lactamase-related" evidence="1">
    <location>
        <begin position="48"/>
        <end position="354"/>
    </location>
</feature>
<accession>A0A0A8URI5</accession>
<dbReference type="PATRIC" id="fig|449.7.peg.1146"/>
<proteinExistence type="predicted"/>
<dbReference type="STRING" id="449.LHA_2467"/>
<dbReference type="KEGG" id="lha:LHA_2467"/>
<dbReference type="InterPro" id="IPR012338">
    <property type="entry name" value="Beta-lactam/transpept-like"/>
</dbReference>
<dbReference type="InterPro" id="IPR050491">
    <property type="entry name" value="AmpC-like"/>
</dbReference>
<evidence type="ECO:0000313" key="3">
    <source>
        <dbReference type="Proteomes" id="UP000032803"/>
    </source>
</evidence>
<organism evidence="2 3">
    <name type="scientific">Legionella hackeliae</name>
    <dbReference type="NCBI Taxonomy" id="449"/>
    <lineage>
        <taxon>Bacteria</taxon>
        <taxon>Pseudomonadati</taxon>
        <taxon>Pseudomonadota</taxon>
        <taxon>Gammaproteobacteria</taxon>
        <taxon>Legionellales</taxon>
        <taxon>Legionellaceae</taxon>
        <taxon>Legionella</taxon>
    </lineage>
</organism>
<evidence type="ECO:0000259" key="1">
    <source>
        <dbReference type="Pfam" id="PF00144"/>
    </source>
</evidence>
<dbReference type="EMBL" id="LN681225">
    <property type="protein sequence ID" value="CEK11480.1"/>
    <property type="molecule type" value="Genomic_DNA"/>
</dbReference>
<gene>
    <name evidence="2" type="ORF">LHA_2467</name>
</gene>
<dbReference type="RefSeq" id="WP_065238332.1">
    <property type="nucleotide sequence ID" value="NZ_LN681225.1"/>
</dbReference>
<sequence length="395" mass="44896">MANFSCFKYKAVYFFFIFSVLFCQLVSARTPIAEGLQSIVNKTLSNSETPGAVLLVSSPELGTIIITAGVANKKTHEPMKATNNFRIASMSKTFLAATILKLIEQNKLTLNDKIAPLLAESIDLKKLPNSKDVTIRELLQMRSGIPNYVKFDTYYDLVHDMIGEKWTPQSCIKIVYNKKPSFIPDHAYEYSNTNYLLLQLIVEKITGQSFATAIRQQILNPLQLNNTFIEITESAPPHQLTTHGYQFVDDEVVDVTNYNDGLGLGDSGMVSTAGDINRFIRALLNEKVILRANSLKQMLRTKDDYGLGIYGEEINGKWAWSHNGLSSGFQGQYYYFPHEKLSIVYLTNYFDTDTIDKVVPKVVKYLTKYRENKFLLLEKSSNPESRRVIPWFNLR</sequence>
<evidence type="ECO:0000313" key="2">
    <source>
        <dbReference type="EMBL" id="CEK11480.1"/>
    </source>
</evidence>
<reference evidence="3" key="1">
    <citation type="submission" date="2014-09" db="EMBL/GenBank/DDBJ databases">
        <authorList>
            <person name="Gomez-Valero L."/>
        </authorList>
    </citation>
    <scope>NUCLEOTIDE SEQUENCE [LARGE SCALE GENOMIC DNA]</scope>
    <source>
        <strain evidence="3">ATCC35250</strain>
    </source>
</reference>
<dbReference type="SUPFAM" id="SSF56601">
    <property type="entry name" value="beta-lactamase/transpeptidase-like"/>
    <property type="match status" value="1"/>
</dbReference>
<dbReference type="AlphaFoldDB" id="A0A0A8URI5"/>
<dbReference type="EC" id="3.4.16.4" evidence="2"/>
<keyword evidence="2" id="KW-0645">Protease</keyword>
<dbReference type="GO" id="GO:0009002">
    <property type="term" value="F:serine-type D-Ala-D-Ala carboxypeptidase activity"/>
    <property type="evidence" value="ECO:0007669"/>
    <property type="project" value="UniProtKB-EC"/>
</dbReference>
<dbReference type="Pfam" id="PF00144">
    <property type="entry name" value="Beta-lactamase"/>
    <property type="match status" value="1"/>
</dbReference>
<keyword evidence="2" id="KW-0121">Carboxypeptidase</keyword>
<dbReference type="PANTHER" id="PTHR46825:SF7">
    <property type="entry name" value="D-ALANYL-D-ALANINE CARBOXYPEPTIDASE"/>
    <property type="match status" value="1"/>
</dbReference>
<dbReference type="PANTHER" id="PTHR46825">
    <property type="entry name" value="D-ALANYL-D-ALANINE-CARBOXYPEPTIDASE/ENDOPEPTIDASE AMPH"/>
    <property type="match status" value="1"/>
</dbReference>
<dbReference type="Gene3D" id="3.40.710.10">
    <property type="entry name" value="DD-peptidase/beta-lactamase superfamily"/>
    <property type="match status" value="1"/>
</dbReference>
<keyword evidence="3" id="KW-1185">Reference proteome</keyword>
<dbReference type="OrthoDB" id="9799367at2"/>
<dbReference type="InterPro" id="IPR001466">
    <property type="entry name" value="Beta-lactam-related"/>
</dbReference>